<dbReference type="PANTHER" id="PTHR33434">
    <property type="entry name" value="DEGV DOMAIN-CONTAINING PROTEIN DR_1986-RELATED"/>
    <property type="match status" value="1"/>
</dbReference>
<dbReference type="InterPro" id="IPR033470">
    <property type="entry name" value="FakA-like_C"/>
</dbReference>
<dbReference type="Pfam" id="PF13684">
    <property type="entry name" value="FakA-like_C"/>
    <property type="match status" value="1"/>
</dbReference>
<dbReference type="PANTHER" id="PTHR33434:SF4">
    <property type="entry name" value="PHOSPHATASE PROTEIN"/>
    <property type="match status" value="1"/>
</dbReference>
<dbReference type="PROSITE" id="PS51480">
    <property type="entry name" value="DHAL"/>
    <property type="match status" value="1"/>
</dbReference>
<dbReference type="InterPro" id="IPR036117">
    <property type="entry name" value="DhaL_dom_sf"/>
</dbReference>
<dbReference type="SMART" id="SM01121">
    <property type="entry name" value="Dak1_2"/>
    <property type="match status" value="1"/>
</dbReference>
<dbReference type="GO" id="GO:0004371">
    <property type="term" value="F:glycerone kinase activity"/>
    <property type="evidence" value="ECO:0007669"/>
    <property type="project" value="InterPro"/>
</dbReference>
<dbReference type="NCBIfam" id="TIGR03599">
    <property type="entry name" value="YloV"/>
    <property type="match status" value="1"/>
</dbReference>
<reference evidence="2 3" key="1">
    <citation type="submission" date="2018-09" db="EMBL/GenBank/DDBJ databases">
        <authorList>
            <person name="Postec A."/>
        </authorList>
    </citation>
    <scope>NUCLEOTIDE SEQUENCE [LARGE SCALE GENOMIC DNA]</scope>
    <source>
        <strain evidence="2">70B-A</strain>
    </source>
</reference>
<keyword evidence="2" id="KW-0418">Kinase</keyword>
<keyword evidence="2" id="KW-0808">Transferase</keyword>
<evidence type="ECO:0000259" key="1">
    <source>
        <dbReference type="PROSITE" id="PS51480"/>
    </source>
</evidence>
<organism evidence="2 3">
    <name type="scientific">Petrocella atlantisensis</name>
    <dbReference type="NCBI Taxonomy" id="2173034"/>
    <lineage>
        <taxon>Bacteria</taxon>
        <taxon>Bacillati</taxon>
        <taxon>Bacillota</taxon>
        <taxon>Clostridia</taxon>
        <taxon>Lachnospirales</taxon>
        <taxon>Vallitaleaceae</taxon>
        <taxon>Petrocella</taxon>
    </lineage>
</organism>
<dbReference type="Gene3D" id="1.25.40.340">
    <property type="match status" value="1"/>
</dbReference>
<accession>A0A3P7NSK0</accession>
<evidence type="ECO:0000313" key="2">
    <source>
        <dbReference type="EMBL" id="VDN45875.1"/>
    </source>
</evidence>
<dbReference type="AlphaFoldDB" id="A0A3P7NSK0"/>
<feature type="domain" description="DhaL" evidence="1">
    <location>
        <begin position="9"/>
        <end position="201"/>
    </location>
</feature>
<protein>
    <submittedName>
        <fullName evidence="2">Putative enzyme structurally related to dihydroxyacetone/glyceraldehyde kinase</fullName>
        <ecNumber evidence="2">2.7.-.-</ecNumber>
    </submittedName>
</protein>
<dbReference type="InterPro" id="IPR019986">
    <property type="entry name" value="YloV-like"/>
</dbReference>
<dbReference type="InterPro" id="IPR048394">
    <property type="entry name" value="FakA-like_M"/>
</dbReference>
<keyword evidence="3" id="KW-1185">Reference proteome</keyword>
<dbReference type="Pfam" id="PF02734">
    <property type="entry name" value="Dak2"/>
    <property type="match status" value="1"/>
</dbReference>
<name>A0A3P7NSK0_9FIRM</name>
<dbReference type="SMART" id="SM01120">
    <property type="entry name" value="Dak2"/>
    <property type="match status" value="1"/>
</dbReference>
<evidence type="ECO:0000313" key="3">
    <source>
        <dbReference type="Proteomes" id="UP000279029"/>
    </source>
</evidence>
<dbReference type="SUPFAM" id="SSF101473">
    <property type="entry name" value="DhaL-like"/>
    <property type="match status" value="1"/>
</dbReference>
<gene>
    <name evidence="2" type="primary">yloV</name>
    <name evidence="2" type="ORF">PATL70BA_0037</name>
</gene>
<sequence>MTTYNISPKTLKSMFIAGAKYLESKKKYVDELNVFPVPDGDTGTNMTLTILAAVRDVQKVDSDDLQALAKAISSGSLRGARGNSGVILSQLFRGFCKEIASHDVLDAVVLANALQRGSETAYKAVMKPKEGTILTVAREAAEKAIELARVNEDIVDILKKVIIHAEATLQYTPELLPVLKQAGVVDSGGQGLMYILRGALIALEAGDDYIVEFEEDDTHPEVELIYDHSGEEIKFGYCTEFIINVRNDVESDREALGLRNYLETIGDSIVAVSDEDIIKIHVHTNDPGLALQKGLSIGELSNLKIDNMREEHANRLIAQEELDKLHPTELKENGFVVISIGDGLSEIFKGLGADYIVEGGQTMNPSTEDILNAVSKVNAKNVFILPNNKNIILAAEQVKDIVEDKQIIVIPTKSIPEGITAIINFEEGKAPNENQEVMTQSLDDVISGQVTHAIRDTVVDEKVIKEGDFLGIGKGKINVVEADVEQTVRKLFDSLIEEDSELISVYYGMDIDEETANQLSKDLENTYPDCEIEVHYGGQPLYYYILSVE</sequence>
<dbReference type="EMBL" id="LR130778">
    <property type="protein sequence ID" value="VDN45875.1"/>
    <property type="molecule type" value="Genomic_DNA"/>
</dbReference>
<proteinExistence type="predicted"/>
<dbReference type="Pfam" id="PF21645">
    <property type="entry name" value="FakA-like_M"/>
    <property type="match status" value="1"/>
</dbReference>
<dbReference type="InterPro" id="IPR050270">
    <property type="entry name" value="DegV_domain_contain"/>
</dbReference>
<dbReference type="KEGG" id="cbar:PATL70BA_0037"/>
<dbReference type="GO" id="GO:0006071">
    <property type="term" value="P:glycerol metabolic process"/>
    <property type="evidence" value="ECO:0007669"/>
    <property type="project" value="InterPro"/>
</dbReference>
<dbReference type="Proteomes" id="UP000279029">
    <property type="component" value="Chromosome"/>
</dbReference>
<dbReference type="EC" id="2.7.-.-" evidence="2"/>
<dbReference type="InterPro" id="IPR004007">
    <property type="entry name" value="DhaL_dom"/>
</dbReference>